<keyword evidence="1" id="KW-0805">Transcription regulation</keyword>
<keyword evidence="2" id="KW-0804">Transcription</keyword>
<proteinExistence type="predicted"/>
<dbReference type="Gene3D" id="1.10.10.1320">
    <property type="entry name" value="Anti-sigma factor, zinc-finger domain"/>
    <property type="match status" value="1"/>
</dbReference>
<keyword evidence="3" id="KW-1133">Transmembrane helix</keyword>
<dbReference type="RefSeq" id="WP_232839463.1">
    <property type="nucleotide sequence ID" value="NZ_JBFAKC010000014.1"/>
</dbReference>
<evidence type="ECO:0000256" key="1">
    <source>
        <dbReference type="ARBA" id="ARBA00023015"/>
    </source>
</evidence>
<keyword evidence="6" id="KW-1185">Reference proteome</keyword>
<name>A0ABV3G0M4_9NOCA</name>
<dbReference type="InterPro" id="IPR041916">
    <property type="entry name" value="Anti_sigma_zinc_sf"/>
</dbReference>
<feature type="transmembrane region" description="Helical" evidence="3">
    <location>
        <begin position="108"/>
        <end position="129"/>
    </location>
</feature>
<gene>
    <name evidence="5" type="ORF">AB0I48_26935</name>
</gene>
<evidence type="ECO:0000259" key="4">
    <source>
        <dbReference type="Pfam" id="PF13490"/>
    </source>
</evidence>
<dbReference type="EMBL" id="JBFAKC010000014">
    <property type="protein sequence ID" value="MEV0711205.1"/>
    <property type="molecule type" value="Genomic_DNA"/>
</dbReference>
<comment type="caution">
    <text evidence="5">The sequence shown here is derived from an EMBL/GenBank/DDBJ whole genome shotgun (WGS) entry which is preliminary data.</text>
</comment>
<keyword evidence="3" id="KW-0472">Membrane</keyword>
<protein>
    <submittedName>
        <fullName evidence="5">Zf-HC2 domain-containing protein</fullName>
    </submittedName>
</protein>
<accession>A0ABV3G0M4</accession>
<evidence type="ECO:0000256" key="3">
    <source>
        <dbReference type="SAM" id="Phobius"/>
    </source>
</evidence>
<feature type="domain" description="Putative zinc-finger" evidence="4">
    <location>
        <begin position="24"/>
        <end position="48"/>
    </location>
</feature>
<dbReference type="Proteomes" id="UP001551695">
    <property type="component" value="Unassembled WGS sequence"/>
</dbReference>
<evidence type="ECO:0000256" key="2">
    <source>
        <dbReference type="ARBA" id="ARBA00023163"/>
    </source>
</evidence>
<dbReference type="Pfam" id="PF13490">
    <property type="entry name" value="zf-HC2"/>
    <property type="match status" value="1"/>
</dbReference>
<keyword evidence="3" id="KW-0812">Transmembrane</keyword>
<reference evidence="5 6" key="1">
    <citation type="submission" date="2024-06" db="EMBL/GenBank/DDBJ databases">
        <title>The Natural Products Discovery Center: Release of the First 8490 Sequenced Strains for Exploring Actinobacteria Biosynthetic Diversity.</title>
        <authorList>
            <person name="Kalkreuter E."/>
            <person name="Kautsar S.A."/>
            <person name="Yang D."/>
            <person name="Bader C.D."/>
            <person name="Teijaro C.N."/>
            <person name="Fluegel L."/>
            <person name="Davis C.M."/>
            <person name="Simpson J.R."/>
            <person name="Lauterbach L."/>
            <person name="Steele A.D."/>
            <person name="Gui C."/>
            <person name="Meng S."/>
            <person name="Li G."/>
            <person name="Viehrig K."/>
            <person name="Ye F."/>
            <person name="Su P."/>
            <person name="Kiefer A.F."/>
            <person name="Nichols A."/>
            <person name="Cepeda A.J."/>
            <person name="Yan W."/>
            <person name="Fan B."/>
            <person name="Jiang Y."/>
            <person name="Adhikari A."/>
            <person name="Zheng C.-J."/>
            <person name="Schuster L."/>
            <person name="Cowan T.M."/>
            <person name="Smanski M.J."/>
            <person name="Chevrette M.G."/>
            <person name="De Carvalho L.P.S."/>
            <person name="Shen B."/>
        </authorList>
    </citation>
    <scope>NUCLEOTIDE SEQUENCE [LARGE SCALE GENOMIC DNA]</scope>
    <source>
        <strain evidence="5 6">NPDC050403</strain>
    </source>
</reference>
<evidence type="ECO:0000313" key="5">
    <source>
        <dbReference type="EMBL" id="MEV0711205.1"/>
    </source>
</evidence>
<organism evidence="5 6">
    <name type="scientific">Nocardia aurea</name>
    <dbReference type="NCBI Taxonomy" id="2144174"/>
    <lineage>
        <taxon>Bacteria</taxon>
        <taxon>Bacillati</taxon>
        <taxon>Actinomycetota</taxon>
        <taxon>Actinomycetes</taxon>
        <taxon>Mycobacteriales</taxon>
        <taxon>Nocardiaceae</taxon>
        <taxon>Nocardia</taxon>
    </lineage>
</organism>
<sequence>MTEIAGGSMSGSKTDGYATWDAPYVLGSLSRTERQEYEEHLAHCPECQAAVAELAGLPGMLSLVDTETAMAMLDSPEQPSAESDIPPVPELLPRLADAAERRRRRGRWTAAGGALLAAAAAAVISIPIATSLVSTDEPATTDQVVFAERAMEPLEPTPVSADVKIVTDAGRTRVVMTCTYAPGGYNYSWNFGLIVNSKDGRAFDVSQWPAGPDTVLTVDSTIDLPPDQISSVQIKSLSSGRVVLSASV</sequence>
<evidence type="ECO:0000313" key="6">
    <source>
        <dbReference type="Proteomes" id="UP001551695"/>
    </source>
</evidence>
<dbReference type="InterPro" id="IPR027383">
    <property type="entry name" value="Znf_put"/>
</dbReference>